<keyword evidence="2" id="KW-1185">Reference proteome</keyword>
<evidence type="ECO:0000313" key="2">
    <source>
        <dbReference type="Proteomes" id="UP000499080"/>
    </source>
</evidence>
<dbReference type="EMBL" id="BGPR01191937">
    <property type="protein sequence ID" value="GBM93875.1"/>
    <property type="molecule type" value="Genomic_DNA"/>
</dbReference>
<protein>
    <submittedName>
        <fullName evidence="1">Uncharacterized protein</fullName>
    </submittedName>
</protein>
<proteinExistence type="predicted"/>
<sequence length="111" mass="12889">MPDPPDYRIRFSGLQSLITASLIKYKVNEKLLPTGVPVFHVLNHTTKLHQLVGPKSWLIFHLLNQDGALLKNNPQAWEEHYKLKEIETFIKNLKVVNDTTELRVKRGEDFN</sequence>
<organism evidence="1 2">
    <name type="scientific">Araneus ventricosus</name>
    <name type="common">Orbweaver spider</name>
    <name type="synonym">Epeira ventricosa</name>
    <dbReference type="NCBI Taxonomy" id="182803"/>
    <lineage>
        <taxon>Eukaryota</taxon>
        <taxon>Metazoa</taxon>
        <taxon>Ecdysozoa</taxon>
        <taxon>Arthropoda</taxon>
        <taxon>Chelicerata</taxon>
        <taxon>Arachnida</taxon>
        <taxon>Araneae</taxon>
        <taxon>Araneomorphae</taxon>
        <taxon>Entelegynae</taxon>
        <taxon>Araneoidea</taxon>
        <taxon>Araneidae</taxon>
        <taxon>Araneus</taxon>
    </lineage>
</organism>
<dbReference type="AlphaFoldDB" id="A0A4Y2JVR3"/>
<evidence type="ECO:0000313" key="1">
    <source>
        <dbReference type="EMBL" id="GBM93875.1"/>
    </source>
</evidence>
<comment type="caution">
    <text evidence="1">The sequence shown here is derived from an EMBL/GenBank/DDBJ whole genome shotgun (WGS) entry which is preliminary data.</text>
</comment>
<dbReference type="Proteomes" id="UP000499080">
    <property type="component" value="Unassembled WGS sequence"/>
</dbReference>
<name>A0A4Y2JVR3_ARAVE</name>
<accession>A0A4Y2JVR3</accession>
<reference evidence="1 2" key="1">
    <citation type="journal article" date="2019" name="Sci. Rep.">
        <title>Orb-weaving spider Araneus ventricosus genome elucidates the spidroin gene catalogue.</title>
        <authorList>
            <person name="Kono N."/>
            <person name="Nakamura H."/>
            <person name="Ohtoshi R."/>
            <person name="Moran D.A.P."/>
            <person name="Shinohara A."/>
            <person name="Yoshida Y."/>
            <person name="Fujiwara M."/>
            <person name="Mori M."/>
            <person name="Tomita M."/>
            <person name="Arakawa K."/>
        </authorList>
    </citation>
    <scope>NUCLEOTIDE SEQUENCE [LARGE SCALE GENOMIC DNA]</scope>
</reference>
<gene>
    <name evidence="1" type="ORF">AVEN_63441_1</name>
</gene>